<dbReference type="EMBL" id="CP104213">
    <property type="protein sequence ID" value="UWX64500.1"/>
    <property type="molecule type" value="Genomic_DNA"/>
</dbReference>
<keyword evidence="2" id="KW-1185">Reference proteome</keyword>
<protein>
    <submittedName>
        <fullName evidence="1">Uncharacterized protein</fullName>
    </submittedName>
</protein>
<reference evidence="1" key="1">
    <citation type="submission" date="2022-09" db="EMBL/GenBank/DDBJ databases">
        <title>genome sequence of Deinococcus rubellus.</title>
        <authorList>
            <person name="Srinivasan S."/>
        </authorList>
    </citation>
    <scope>NUCLEOTIDE SEQUENCE</scope>
    <source>
        <strain evidence="1">Ant6</strain>
    </source>
</reference>
<name>A0ABY5YHC8_9DEIO</name>
<proteinExistence type="predicted"/>
<dbReference type="RefSeq" id="WP_260560774.1">
    <property type="nucleotide sequence ID" value="NZ_BAABEC010000076.1"/>
</dbReference>
<accession>A0ABY5YHC8</accession>
<gene>
    <name evidence="1" type="ORF">N0D28_02180</name>
</gene>
<organism evidence="1 2">
    <name type="scientific">Deinococcus rubellus</name>
    <dbReference type="NCBI Taxonomy" id="1889240"/>
    <lineage>
        <taxon>Bacteria</taxon>
        <taxon>Thermotogati</taxon>
        <taxon>Deinococcota</taxon>
        <taxon>Deinococci</taxon>
        <taxon>Deinococcales</taxon>
        <taxon>Deinococcaceae</taxon>
        <taxon>Deinococcus</taxon>
    </lineage>
</organism>
<dbReference type="Proteomes" id="UP001060261">
    <property type="component" value="Chromosome"/>
</dbReference>
<evidence type="ECO:0000313" key="1">
    <source>
        <dbReference type="EMBL" id="UWX64500.1"/>
    </source>
</evidence>
<evidence type="ECO:0000313" key="2">
    <source>
        <dbReference type="Proteomes" id="UP001060261"/>
    </source>
</evidence>
<sequence>MQESKLKKLQAIHSSLLALSKELDEVRQLVTATPDTRKAVEGQPVIPHYTAIHREDLGQGRSRSYTVSYQVNPNGEMQIIGVSVTDADAA</sequence>